<gene>
    <name evidence="2" type="ORF">POVCU1_045300</name>
    <name evidence="1" type="ORF">POVCU2_0048910</name>
</gene>
<sequence>MLTKKTHNGKKEAWKIFSCYKAPWGDLHPVKGAREKIHNGGEIGAKLAKMRGKMGEIGKNGDDGQTCRKLEMAKLLQRSLIAPELWSNAKAYTF</sequence>
<evidence type="ECO:0000313" key="3">
    <source>
        <dbReference type="Proteomes" id="UP000078546"/>
    </source>
</evidence>
<protein>
    <submittedName>
        <fullName evidence="2">Uncharacterized protein</fullName>
    </submittedName>
</protein>
<name>A0A1A8WZB9_PLAOA</name>
<reference evidence="2" key="1">
    <citation type="submission" date="2016-05" db="EMBL/GenBank/DDBJ databases">
        <authorList>
            <person name="Lavstsen T."/>
            <person name="Jespersen J.S."/>
        </authorList>
    </citation>
    <scope>NUCLEOTIDE SEQUENCE [LARGE SCALE GENOMIC DNA]</scope>
</reference>
<organism evidence="2 3">
    <name type="scientific">Plasmodium ovale curtisi</name>
    <dbReference type="NCBI Taxonomy" id="864141"/>
    <lineage>
        <taxon>Eukaryota</taxon>
        <taxon>Sar</taxon>
        <taxon>Alveolata</taxon>
        <taxon>Apicomplexa</taxon>
        <taxon>Aconoidasida</taxon>
        <taxon>Haemosporida</taxon>
        <taxon>Plasmodiidae</taxon>
        <taxon>Plasmodium</taxon>
        <taxon>Plasmodium (Plasmodium)</taxon>
    </lineage>
</organism>
<proteinExistence type="predicted"/>
<dbReference type="Proteomes" id="UP000078546">
    <property type="component" value="Unassembled WGS sequence"/>
</dbReference>
<evidence type="ECO:0000313" key="1">
    <source>
        <dbReference type="EMBL" id="SBS88514.1"/>
    </source>
</evidence>
<dbReference type="AlphaFoldDB" id="A0A1A8WZB9"/>
<dbReference type="Proteomes" id="UP000078560">
    <property type="component" value="Unassembled WGS sequence"/>
</dbReference>
<accession>A0A1A8WZB9</accession>
<dbReference type="EMBL" id="FLQU01000636">
    <property type="protein sequence ID" value="SBS88514.1"/>
    <property type="molecule type" value="Genomic_DNA"/>
</dbReference>
<reference evidence="3 4" key="2">
    <citation type="submission" date="2016-05" db="EMBL/GenBank/DDBJ databases">
        <authorList>
            <person name="Naeem Raeece"/>
        </authorList>
    </citation>
    <scope>NUCLEOTIDE SEQUENCE [LARGE SCALE GENOMIC DNA]</scope>
</reference>
<evidence type="ECO:0000313" key="2">
    <source>
        <dbReference type="EMBL" id="SBS98329.1"/>
    </source>
</evidence>
<evidence type="ECO:0000313" key="4">
    <source>
        <dbReference type="Proteomes" id="UP000078560"/>
    </source>
</evidence>
<dbReference type="EMBL" id="FLQV01000825">
    <property type="protein sequence ID" value="SBS98329.1"/>
    <property type="molecule type" value="Genomic_DNA"/>
</dbReference>